<evidence type="ECO:0000256" key="6">
    <source>
        <dbReference type="ARBA" id="ARBA00022741"/>
    </source>
</evidence>
<sequence length="548" mass="57842">MLKLIRSVCLHNSSTSFHAAVLVQPVGSPRMSSLRISHSSGANEDCHHQHLRQCAQQIFDAGVEAVLPNQMVKDALHLDGRILHVNGQQYMVNKNVHIAAFGKAVAGMVRAAEDVLGDNVNDGIASVPFGIQKTLGDLKKADLLPTSGSKVKLIEGAKNNLPDSNSLQAAAEISSLASKLSEEDILLVLISGGGSALLPSPIPPVTLVEKLHVIKLLASRGATIEQLNTVRKNLSTLKGGRLAAMARPAKVISLILSDIIGDPLDLIASGPTVPDCSRTKECLKILQEFAISRDDIPSAVLEVLDKPVDCSRVEPSSAFSHVNNVIIGSNSIAVAAAQERANNVGFETMNISNAIDGEAKQVAAMFVDLAKCVCERYISGPSTVGERLAESCFKVNKDKIQELEDVLQKAVQGNKPVCIIGAGETTVTIRGKGKGGRNQELALAAGIAMNESSALQTYHQDGFLVTLFSAGTDGQDGPTDAAGAVADLGQVTRACESGLDPAAFLDNNDSYTFYRALDQGKDLLVTGLTGTNVMDIQILLVCPPNRSP</sequence>
<dbReference type="Pfam" id="PF13660">
    <property type="entry name" value="DUF4147"/>
    <property type="match status" value="1"/>
</dbReference>
<evidence type="ECO:0000313" key="11">
    <source>
        <dbReference type="EnsemblMetazoa" id="XP_011668023"/>
    </source>
</evidence>
<dbReference type="FunFam" id="3.40.50.10180:FF:000001">
    <property type="entry name" value="Glycerate kinase"/>
    <property type="match status" value="1"/>
</dbReference>
<reference evidence="11" key="2">
    <citation type="submission" date="2021-01" db="UniProtKB">
        <authorList>
            <consortium name="EnsemblMetazoa"/>
        </authorList>
    </citation>
    <scope>IDENTIFICATION</scope>
</reference>
<evidence type="ECO:0000256" key="1">
    <source>
        <dbReference type="ARBA" id="ARBA00000694"/>
    </source>
</evidence>
<dbReference type="PANTHER" id="PTHR12227">
    <property type="entry name" value="GLYCERATE KINASE"/>
    <property type="match status" value="1"/>
</dbReference>
<dbReference type="Pfam" id="PF05161">
    <property type="entry name" value="MOFRL"/>
    <property type="match status" value="1"/>
</dbReference>
<evidence type="ECO:0000313" key="12">
    <source>
        <dbReference type="Proteomes" id="UP000007110"/>
    </source>
</evidence>
<dbReference type="Gene3D" id="3.40.1480.10">
    <property type="entry name" value="MOFRL domain"/>
    <property type="match status" value="1"/>
</dbReference>
<comment type="catalytic activity">
    <reaction evidence="1">
        <text>(R)-glycerate + ATP = (2R)-3-phosphoglycerate + ADP + H(+)</text>
        <dbReference type="Rhea" id="RHEA:23516"/>
        <dbReference type="ChEBI" id="CHEBI:15378"/>
        <dbReference type="ChEBI" id="CHEBI:16659"/>
        <dbReference type="ChEBI" id="CHEBI:30616"/>
        <dbReference type="ChEBI" id="CHEBI:58272"/>
        <dbReference type="ChEBI" id="CHEBI:456216"/>
        <dbReference type="EC" id="2.7.1.31"/>
    </reaction>
</comment>
<feature type="domain" description="MOFRL" evidence="9">
    <location>
        <begin position="417"/>
        <end position="535"/>
    </location>
</feature>
<dbReference type="RefSeq" id="XP_011668022.2">
    <property type="nucleotide sequence ID" value="XM_011669720.2"/>
</dbReference>
<name>A0A7M7LSZ6_STRPU</name>
<reference evidence="12" key="1">
    <citation type="submission" date="2015-02" db="EMBL/GenBank/DDBJ databases">
        <title>Genome sequencing for Strongylocentrotus purpuratus.</title>
        <authorList>
            <person name="Murali S."/>
            <person name="Liu Y."/>
            <person name="Vee V."/>
            <person name="English A."/>
            <person name="Wang M."/>
            <person name="Skinner E."/>
            <person name="Han Y."/>
            <person name="Muzny D.M."/>
            <person name="Worley K.C."/>
            <person name="Gibbs R.A."/>
        </authorList>
    </citation>
    <scope>NUCLEOTIDE SEQUENCE</scope>
</reference>
<evidence type="ECO:0000259" key="9">
    <source>
        <dbReference type="Pfam" id="PF05161"/>
    </source>
</evidence>
<dbReference type="InterPro" id="IPR039760">
    <property type="entry name" value="MOFRL_protein"/>
</dbReference>
<evidence type="ECO:0000256" key="2">
    <source>
        <dbReference type="ARBA" id="ARBA00005393"/>
    </source>
</evidence>
<evidence type="ECO:0000256" key="8">
    <source>
        <dbReference type="ARBA" id="ARBA00022840"/>
    </source>
</evidence>
<dbReference type="InterPro" id="IPR025286">
    <property type="entry name" value="MOFRL_assoc_dom"/>
</dbReference>
<evidence type="ECO:0000259" key="10">
    <source>
        <dbReference type="Pfam" id="PF13660"/>
    </source>
</evidence>
<dbReference type="SUPFAM" id="SSF82544">
    <property type="entry name" value="GckA/TtuD-like"/>
    <property type="match status" value="1"/>
</dbReference>
<dbReference type="KEGG" id="spu:585085"/>
<evidence type="ECO:0000256" key="7">
    <source>
        <dbReference type="ARBA" id="ARBA00022777"/>
    </source>
</evidence>
<dbReference type="FunCoup" id="A0A7M7LSZ6">
    <property type="interactions" value="225"/>
</dbReference>
<dbReference type="InterPro" id="IPR037035">
    <property type="entry name" value="GK-like_C_sf"/>
</dbReference>
<dbReference type="GeneID" id="585085"/>
<dbReference type="AlphaFoldDB" id="A0A7M7LSZ6"/>
<dbReference type="EC" id="2.7.1.31" evidence="3"/>
<proteinExistence type="inferred from homology"/>
<dbReference type="EnsemblMetazoa" id="XM_011669721">
    <property type="protein sequence ID" value="XP_011668023"/>
    <property type="gene ID" value="LOC585085"/>
</dbReference>
<evidence type="ECO:0000256" key="3">
    <source>
        <dbReference type="ARBA" id="ARBA00012101"/>
    </source>
</evidence>
<keyword evidence="12" id="KW-1185">Reference proteome</keyword>
<dbReference type="OrthoDB" id="44918at2759"/>
<keyword evidence="7" id="KW-0418">Kinase</keyword>
<comment type="similarity">
    <text evidence="2">Belongs to the glycerate kinase type-2 family.</text>
</comment>
<dbReference type="Gene3D" id="3.40.50.10180">
    <property type="entry name" value="Glycerate kinase, MOFRL-like N-terminal domain"/>
    <property type="match status" value="1"/>
</dbReference>
<dbReference type="CTD" id="132158"/>
<dbReference type="GO" id="GO:0005737">
    <property type="term" value="C:cytoplasm"/>
    <property type="evidence" value="ECO:0000318"/>
    <property type="project" value="GO_Central"/>
</dbReference>
<dbReference type="EnsemblMetazoa" id="XM_011669720">
    <property type="protein sequence ID" value="XP_011668022"/>
    <property type="gene ID" value="LOC585085"/>
</dbReference>
<dbReference type="RefSeq" id="XP_011668023.2">
    <property type="nucleotide sequence ID" value="XM_011669721.2"/>
</dbReference>
<evidence type="ECO:0000256" key="5">
    <source>
        <dbReference type="ARBA" id="ARBA00022679"/>
    </source>
</evidence>
<organism evidence="11 12">
    <name type="scientific">Strongylocentrotus purpuratus</name>
    <name type="common">Purple sea urchin</name>
    <dbReference type="NCBI Taxonomy" id="7668"/>
    <lineage>
        <taxon>Eukaryota</taxon>
        <taxon>Metazoa</taxon>
        <taxon>Echinodermata</taxon>
        <taxon>Eleutherozoa</taxon>
        <taxon>Echinozoa</taxon>
        <taxon>Echinoidea</taxon>
        <taxon>Euechinoidea</taxon>
        <taxon>Echinacea</taxon>
        <taxon>Camarodonta</taxon>
        <taxon>Echinidea</taxon>
        <taxon>Strongylocentrotidae</taxon>
        <taxon>Strongylocentrotus</taxon>
    </lineage>
</organism>
<keyword evidence="6" id="KW-0547">Nucleotide-binding</keyword>
<dbReference type="InParanoid" id="A0A7M7LSZ6"/>
<keyword evidence="8" id="KW-0067">ATP-binding</keyword>
<dbReference type="InterPro" id="IPR007835">
    <property type="entry name" value="MOFRL"/>
</dbReference>
<dbReference type="Proteomes" id="UP000007110">
    <property type="component" value="Unassembled WGS sequence"/>
</dbReference>
<accession>A0A7M7LSZ6</accession>
<evidence type="ECO:0000256" key="4">
    <source>
        <dbReference type="ARBA" id="ARBA00020720"/>
    </source>
</evidence>
<dbReference type="PANTHER" id="PTHR12227:SF0">
    <property type="entry name" value="GLYCERATE KINASE"/>
    <property type="match status" value="1"/>
</dbReference>
<protein>
    <recommendedName>
        <fullName evidence="4">Glycerate kinase</fullName>
        <ecNumber evidence="3">2.7.1.31</ecNumber>
    </recommendedName>
</protein>
<dbReference type="GO" id="GO:0005524">
    <property type="term" value="F:ATP binding"/>
    <property type="evidence" value="ECO:0007669"/>
    <property type="project" value="UniProtKB-KW"/>
</dbReference>
<dbReference type="OMA" id="GKAAWRM"/>
<feature type="domain" description="MOFRL-associated" evidence="10">
    <location>
        <begin position="55"/>
        <end position="304"/>
    </location>
</feature>
<keyword evidence="5" id="KW-0808">Transferase</keyword>
<dbReference type="GO" id="GO:0008887">
    <property type="term" value="F:glycerate kinase activity"/>
    <property type="evidence" value="ECO:0000318"/>
    <property type="project" value="GO_Central"/>
</dbReference>
<dbReference type="InterPro" id="IPR038614">
    <property type="entry name" value="GK_N_sf"/>
</dbReference>